<dbReference type="Gramene" id="TVU23038">
    <property type="protein sequence ID" value="TVU23038"/>
    <property type="gene ID" value="EJB05_32767"/>
</dbReference>
<dbReference type="AlphaFoldDB" id="A0A5J9UIH6"/>
<dbReference type="GO" id="GO:1990180">
    <property type="term" value="P:mitochondrial tRNA 3'-end processing"/>
    <property type="evidence" value="ECO:0007669"/>
    <property type="project" value="TreeGrafter"/>
</dbReference>
<dbReference type="PANTHER" id="PTHR12553:SF71">
    <property type="entry name" value="RIBONUCLEASE Z"/>
    <property type="match status" value="1"/>
</dbReference>
<dbReference type="InterPro" id="IPR047151">
    <property type="entry name" value="RNZ2-like"/>
</dbReference>
<comment type="similarity">
    <text evidence="3">Belongs to the RNase Z family.</text>
</comment>
<dbReference type="InterPro" id="IPR027794">
    <property type="entry name" value="tRNase_Z_dom"/>
</dbReference>
<dbReference type="GO" id="GO:0046872">
    <property type="term" value="F:metal ion binding"/>
    <property type="evidence" value="ECO:0007669"/>
    <property type="project" value="UniProtKB-KW"/>
</dbReference>
<evidence type="ECO:0000256" key="11">
    <source>
        <dbReference type="SAM" id="MobiDB-lite"/>
    </source>
</evidence>
<dbReference type="InterPro" id="IPR048354">
    <property type="entry name" value="TOD1_MUCI70_glycTrfase_dom"/>
</dbReference>
<organism evidence="14 15">
    <name type="scientific">Eragrostis curvula</name>
    <name type="common">weeping love grass</name>
    <dbReference type="NCBI Taxonomy" id="38414"/>
    <lineage>
        <taxon>Eukaryota</taxon>
        <taxon>Viridiplantae</taxon>
        <taxon>Streptophyta</taxon>
        <taxon>Embryophyta</taxon>
        <taxon>Tracheophyta</taxon>
        <taxon>Spermatophyta</taxon>
        <taxon>Magnoliopsida</taxon>
        <taxon>Liliopsida</taxon>
        <taxon>Poales</taxon>
        <taxon>Poaceae</taxon>
        <taxon>PACMAD clade</taxon>
        <taxon>Chloridoideae</taxon>
        <taxon>Eragrostideae</taxon>
        <taxon>Eragrostidinae</taxon>
        <taxon>Eragrostis</taxon>
    </lineage>
</organism>
<evidence type="ECO:0000256" key="1">
    <source>
        <dbReference type="ARBA" id="ARBA00000402"/>
    </source>
</evidence>
<name>A0A5J9UIH6_9POAL</name>
<evidence type="ECO:0000256" key="10">
    <source>
        <dbReference type="ARBA" id="ARBA00022833"/>
    </source>
</evidence>
<evidence type="ECO:0000256" key="2">
    <source>
        <dbReference type="ARBA" id="ARBA00001947"/>
    </source>
</evidence>
<evidence type="ECO:0000256" key="9">
    <source>
        <dbReference type="ARBA" id="ARBA00022801"/>
    </source>
</evidence>
<reference evidence="14 15" key="1">
    <citation type="journal article" date="2019" name="Sci. Rep.">
        <title>A high-quality genome of Eragrostis curvula grass provides insights into Poaceae evolution and supports new strategies to enhance forage quality.</title>
        <authorList>
            <person name="Carballo J."/>
            <person name="Santos B.A.C.M."/>
            <person name="Zappacosta D."/>
            <person name="Garbus I."/>
            <person name="Selva J.P."/>
            <person name="Gallo C.A."/>
            <person name="Diaz A."/>
            <person name="Albertini E."/>
            <person name="Caccamo M."/>
            <person name="Echenique V."/>
        </authorList>
    </citation>
    <scope>NUCLEOTIDE SEQUENCE [LARGE SCALE GENOMIC DNA]</scope>
    <source>
        <strain evidence="15">cv. Victoria</strain>
        <tissue evidence="14">Leaf</tissue>
    </source>
</reference>
<accession>A0A5J9UIH6</accession>
<feature type="region of interest" description="Disordered" evidence="11">
    <location>
        <begin position="166"/>
        <end position="245"/>
    </location>
</feature>
<dbReference type="GO" id="GO:0005739">
    <property type="term" value="C:mitochondrion"/>
    <property type="evidence" value="ECO:0007669"/>
    <property type="project" value="TreeGrafter"/>
</dbReference>
<evidence type="ECO:0000256" key="5">
    <source>
        <dbReference type="ARBA" id="ARBA00022694"/>
    </source>
</evidence>
<keyword evidence="15" id="KW-1185">Reference proteome</keyword>
<dbReference type="EC" id="3.1.26.11" evidence="4"/>
<proteinExistence type="inferred from homology"/>
<feature type="domain" description="TOD1/MUCI70 glycosyltransferase-like" evidence="12">
    <location>
        <begin position="796"/>
        <end position="1013"/>
    </location>
</feature>
<keyword evidence="7" id="KW-0479">Metal-binding</keyword>
<evidence type="ECO:0000313" key="14">
    <source>
        <dbReference type="EMBL" id="TVU23038.1"/>
    </source>
</evidence>
<keyword evidence="5" id="KW-0819">tRNA processing</keyword>
<gene>
    <name evidence="14" type="ORF">EJB05_32767</name>
</gene>
<dbReference type="Gene3D" id="3.60.15.10">
    <property type="entry name" value="Ribonuclease Z/Hydroxyacylglutathione hydrolase-like"/>
    <property type="match status" value="1"/>
</dbReference>
<dbReference type="SUPFAM" id="SSF56281">
    <property type="entry name" value="Metallo-hydrolase/oxidoreductase"/>
    <property type="match status" value="1"/>
</dbReference>
<dbReference type="OrthoDB" id="527344at2759"/>
<evidence type="ECO:0000256" key="7">
    <source>
        <dbReference type="ARBA" id="ARBA00022723"/>
    </source>
</evidence>
<dbReference type="InterPro" id="IPR036866">
    <property type="entry name" value="RibonucZ/Hydroxyglut_hydro"/>
</dbReference>
<evidence type="ECO:0000259" key="12">
    <source>
        <dbReference type="Pfam" id="PF04765"/>
    </source>
</evidence>
<keyword evidence="6" id="KW-0540">Nuclease</keyword>
<sequence>MATQEQHTYKTNPGYFVELQAHGKEEVGYACTGVILFASCPLNLATDDRVVAVECDNNMVTREQVVHTICLEDFGSNAVVTSGIVGKTEELFFYHNCRARRYTEYGGPVFDDKHDFVGLCYDRPCGILAALTVKSIEDSLSEHYNIANTGMDEIVQQIYAIHMSRDDRASHGTHSNSTGCAGGAQAPPSQWSMENSERQNMGYWRSEDMSSPSQTRLAHPPRSKRPFLESSSDNSRGKRRKSNYIKPHHAQLKIASDTVFYLYPFCEGLQRFCTEHKIKLSKIDHIFLTRVCSETAGGLPGLVLTLAGIGDEGISMNIWGPSDLDFLAGAMRSLFPNRAMLHTHSFRVEGNVSSSQSKDSVVILDDEVVRISAIFVKPRYESEANSLEDVDLKPGDTAIVYACELPEIKGNFDPAKAAALGLKPGPKYRELQLGNSVQSDQFDKMVHPNDVLGPSIPGPTVILVDCPTQNHMQQLFSLQALSCFYENSSYQIECGKKVNCIIHLSPSSVTKSVDYQSWMKKFGATHHIMAGHEIKNMEIPILKGSARISSRLNFICPQLFPSSGFWPVETANGGTEKNMYTSLETCESVPALNLLKFHLRPYAQLGLDRASSPSLFTYEDIVEELISEIPEVREVPEHVRKFWHHNPDDKSTLAPVGSMLMVEEPWICFFFLSLVGRDEEDTPSGTEIGVGFSDYVLGFVNHGWTSSGRAVAQSDSLSANGLNTASQTAKVQDLLPSFPPVVILDHHPCENFSFSPPPMARKHTGSRPCPVCYVLVEQDLALRPGESSTSPVLQRLNYLIEENSIPKDPNGGSFFGGHPSLEERDKSYDIDSMTVRCGFVRGKIPGLSNGFDIDEADLSEMQQCQRTVVASAFIGNYDVMQQPENISEFSKNTVCFFMFLDEETEAAIKNSSSIDHTKRTELWQVVVVRNLPYSYARRNGKVPKLLLPRLFPNVRYSIWIGGKLKLVRDPCQVLERFMWRKNASFSISRHYRHFDVFEDAEANKAGGKYDNASQDRLP</sequence>
<comment type="catalytic activity">
    <reaction evidence="1">
        <text>Endonucleolytic cleavage of RNA, removing extra 3' nucleotides from tRNA precursor, generating 3' termini of tRNAs. A 3'-hydroxy group is left at the tRNA terminus and a 5'-phosphoryl group is left at the trailer molecule.</text>
        <dbReference type="EC" id="3.1.26.11"/>
    </reaction>
</comment>
<evidence type="ECO:0000313" key="15">
    <source>
        <dbReference type="Proteomes" id="UP000324897"/>
    </source>
</evidence>
<evidence type="ECO:0000256" key="8">
    <source>
        <dbReference type="ARBA" id="ARBA00022759"/>
    </source>
</evidence>
<protein>
    <recommendedName>
        <fullName evidence="4">ribonuclease Z</fullName>
        <ecNumber evidence="4">3.1.26.11</ecNumber>
    </recommendedName>
</protein>
<feature type="domain" description="tRNase Z endonuclease" evidence="13">
    <location>
        <begin position="261"/>
        <end position="298"/>
    </location>
</feature>
<evidence type="ECO:0000256" key="3">
    <source>
        <dbReference type="ARBA" id="ARBA00007823"/>
    </source>
</evidence>
<comment type="caution">
    <text evidence="14">The sequence shown here is derived from an EMBL/GenBank/DDBJ whole genome shotgun (WGS) entry which is preliminary data.</text>
</comment>
<evidence type="ECO:0000256" key="4">
    <source>
        <dbReference type="ARBA" id="ARBA00012477"/>
    </source>
</evidence>
<dbReference type="Proteomes" id="UP000324897">
    <property type="component" value="Unassembled WGS sequence"/>
</dbReference>
<dbReference type="PANTHER" id="PTHR12553">
    <property type="entry name" value="ZINC PHOSPHODIESTERASE ELAC PROTEIN 2"/>
    <property type="match status" value="1"/>
</dbReference>
<keyword evidence="8" id="KW-0255">Endonuclease</keyword>
<dbReference type="Pfam" id="PF13691">
    <property type="entry name" value="Lactamase_B_4"/>
    <property type="match status" value="1"/>
</dbReference>
<evidence type="ECO:0000259" key="13">
    <source>
        <dbReference type="Pfam" id="PF13691"/>
    </source>
</evidence>
<evidence type="ECO:0000256" key="6">
    <source>
        <dbReference type="ARBA" id="ARBA00022722"/>
    </source>
</evidence>
<dbReference type="EMBL" id="RWGY01000026">
    <property type="protein sequence ID" value="TVU23038.1"/>
    <property type="molecule type" value="Genomic_DNA"/>
</dbReference>
<keyword evidence="10" id="KW-0862">Zinc</keyword>
<dbReference type="GO" id="GO:0042781">
    <property type="term" value="F:3'-tRNA processing endoribonuclease activity"/>
    <property type="evidence" value="ECO:0007669"/>
    <property type="project" value="UniProtKB-EC"/>
</dbReference>
<keyword evidence="9" id="KW-0378">Hydrolase</keyword>
<comment type="cofactor">
    <cofactor evidence="2">
        <name>Zn(2+)</name>
        <dbReference type="ChEBI" id="CHEBI:29105"/>
    </cofactor>
</comment>
<dbReference type="Pfam" id="PF04765">
    <property type="entry name" value="TOD1_MUCI70"/>
    <property type="match status" value="1"/>
</dbReference>